<dbReference type="GO" id="GO:0006629">
    <property type="term" value="P:lipid metabolic process"/>
    <property type="evidence" value="ECO:0007669"/>
    <property type="project" value="UniProtKB-KW"/>
</dbReference>
<dbReference type="InterPro" id="IPR012171">
    <property type="entry name" value="Fatty_acid_desaturase"/>
</dbReference>
<evidence type="ECO:0000313" key="3">
    <source>
        <dbReference type="Proteomes" id="UP000694005"/>
    </source>
</evidence>
<dbReference type="EMBL" id="LS974617">
    <property type="protein sequence ID" value="CAG7890512.1"/>
    <property type="molecule type" value="Genomic_DNA"/>
</dbReference>
<proteinExistence type="predicted"/>
<protein>
    <submittedName>
        <fullName evidence="2">Uncharacterized protein</fullName>
    </submittedName>
</protein>
<organism evidence="2 3">
    <name type="scientific">Brassica campestris</name>
    <name type="common">Field mustard</name>
    <dbReference type="NCBI Taxonomy" id="3711"/>
    <lineage>
        <taxon>Eukaryota</taxon>
        <taxon>Viridiplantae</taxon>
        <taxon>Streptophyta</taxon>
        <taxon>Embryophyta</taxon>
        <taxon>Tracheophyta</taxon>
        <taxon>Spermatophyta</taxon>
        <taxon>Magnoliopsida</taxon>
        <taxon>eudicotyledons</taxon>
        <taxon>Gunneridae</taxon>
        <taxon>Pentapetalae</taxon>
        <taxon>rosids</taxon>
        <taxon>malvids</taxon>
        <taxon>Brassicales</taxon>
        <taxon>Brassicaceae</taxon>
        <taxon>Brassiceae</taxon>
        <taxon>Brassica</taxon>
    </lineage>
</organism>
<evidence type="ECO:0000256" key="1">
    <source>
        <dbReference type="ARBA" id="ARBA00023098"/>
    </source>
</evidence>
<gene>
    <name evidence="2" type="ORF">BRAPAZ1V2_A01P45880.2</name>
</gene>
<dbReference type="Proteomes" id="UP000694005">
    <property type="component" value="Chromosome A01"/>
</dbReference>
<dbReference type="PANTHER" id="PTHR32100">
    <property type="entry name" value="OMEGA-6 FATTY ACID DESATURASE, CHLOROPLASTIC"/>
    <property type="match status" value="1"/>
</dbReference>
<accession>A0A8D9LXD9</accession>
<dbReference type="GO" id="GO:0016491">
    <property type="term" value="F:oxidoreductase activity"/>
    <property type="evidence" value="ECO:0007669"/>
    <property type="project" value="InterPro"/>
</dbReference>
<name>A0A8D9LXD9_BRACM</name>
<dbReference type="AlphaFoldDB" id="A0A8D9LXD9"/>
<reference evidence="2 3" key="1">
    <citation type="submission" date="2021-07" db="EMBL/GenBank/DDBJ databases">
        <authorList>
            <consortium name="Genoscope - CEA"/>
            <person name="William W."/>
        </authorList>
    </citation>
    <scope>NUCLEOTIDE SEQUENCE [LARGE SCALE GENOMIC DNA]</scope>
</reference>
<keyword evidence="1" id="KW-0443">Lipid metabolism</keyword>
<evidence type="ECO:0000313" key="2">
    <source>
        <dbReference type="EMBL" id="CAG7890512.1"/>
    </source>
</evidence>
<dbReference type="Gramene" id="A01p45880.2_BraZ1">
    <property type="protein sequence ID" value="A01p45880.2_BraZ1.CDS"/>
    <property type="gene ID" value="A01g45880.2_BraZ1"/>
</dbReference>
<sequence>MTLHVIHQLFPQIPHYHLVEAASNLNKRLKGKCYREPDKSEPLPLHLLRILAKGMKEDHYVRDEGDVVYYKADPNLYGEIKQQLIFDIYLHAGLMLLEDVLSQSGKLKEAYELIIHVEVEPHASSTCGSLLSGCSENMGLY</sequence>